<evidence type="ECO:0000259" key="2">
    <source>
        <dbReference type="Pfam" id="PF00501"/>
    </source>
</evidence>
<sequence>MRNNIGQFLSKRAHLNPTMEALVDVATGRRLNYREIDLRANKLANAMHNLGVRKGDRVAILMMNGVEYFESFTGLAKIGAVVVPLNWRLLADELSYILKDSGATTLIYGSDFSETVCDLNGRGGGGTDIVNWVEFCDEEHERDLFSTGYNDLTNRASDVAPEITAGDDDDVFIMYTSGTTGLPKGALHTHNTMTWALITISTTAEFRYKDRFAIALPMYHVGALLPAVVTVYIGGTCIMLRQFDPKLMWEVTEREKLTTNLAVPAMLNFMLQVPEFQKYDISHLRWIMSGASPVPASLIETYRDIGIEVHQVYGIT</sequence>
<dbReference type="GO" id="GO:0016405">
    <property type="term" value="F:CoA-ligase activity"/>
    <property type="evidence" value="ECO:0007669"/>
    <property type="project" value="TreeGrafter"/>
</dbReference>
<dbReference type="InterPro" id="IPR000873">
    <property type="entry name" value="AMP-dep_synth/lig_dom"/>
</dbReference>
<gene>
    <name evidence="3" type="ORF">METZ01_LOCUS279200</name>
</gene>
<dbReference type="Gene3D" id="3.40.50.12780">
    <property type="entry name" value="N-terminal domain of ligase-like"/>
    <property type="match status" value="1"/>
</dbReference>
<dbReference type="InterPro" id="IPR042099">
    <property type="entry name" value="ANL_N_sf"/>
</dbReference>
<dbReference type="PROSITE" id="PS00455">
    <property type="entry name" value="AMP_BINDING"/>
    <property type="match status" value="1"/>
</dbReference>
<feature type="transmembrane region" description="Helical" evidence="1">
    <location>
        <begin position="218"/>
        <end position="240"/>
    </location>
</feature>
<keyword evidence="1" id="KW-0812">Transmembrane</keyword>
<dbReference type="EMBL" id="UINC01081991">
    <property type="protein sequence ID" value="SVC26346.1"/>
    <property type="molecule type" value="Genomic_DNA"/>
</dbReference>
<dbReference type="Pfam" id="PF00501">
    <property type="entry name" value="AMP-binding"/>
    <property type="match status" value="1"/>
</dbReference>
<feature type="non-terminal residue" evidence="3">
    <location>
        <position position="316"/>
    </location>
</feature>
<proteinExistence type="predicted"/>
<accession>A0A382KQ07</accession>
<dbReference type="InterPro" id="IPR020845">
    <property type="entry name" value="AMP-binding_CS"/>
</dbReference>
<dbReference type="PANTHER" id="PTHR24096:SF267">
    <property type="entry name" value="MALONATE--COA LIGASE ACSF3, MITOCHONDRIAL"/>
    <property type="match status" value="1"/>
</dbReference>
<dbReference type="SUPFAM" id="SSF56801">
    <property type="entry name" value="Acetyl-CoA synthetase-like"/>
    <property type="match status" value="1"/>
</dbReference>
<feature type="domain" description="AMP-dependent synthetase/ligase" evidence="2">
    <location>
        <begin position="11"/>
        <end position="316"/>
    </location>
</feature>
<evidence type="ECO:0000256" key="1">
    <source>
        <dbReference type="SAM" id="Phobius"/>
    </source>
</evidence>
<reference evidence="3" key="1">
    <citation type="submission" date="2018-05" db="EMBL/GenBank/DDBJ databases">
        <authorList>
            <person name="Lanie J.A."/>
            <person name="Ng W.-L."/>
            <person name="Kazmierczak K.M."/>
            <person name="Andrzejewski T.M."/>
            <person name="Davidsen T.M."/>
            <person name="Wayne K.J."/>
            <person name="Tettelin H."/>
            <person name="Glass J.I."/>
            <person name="Rusch D."/>
            <person name="Podicherti R."/>
            <person name="Tsui H.-C.T."/>
            <person name="Winkler M.E."/>
        </authorList>
    </citation>
    <scope>NUCLEOTIDE SEQUENCE</scope>
</reference>
<evidence type="ECO:0000313" key="3">
    <source>
        <dbReference type="EMBL" id="SVC26346.1"/>
    </source>
</evidence>
<organism evidence="3">
    <name type="scientific">marine metagenome</name>
    <dbReference type="NCBI Taxonomy" id="408172"/>
    <lineage>
        <taxon>unclassified sequences</taxon>
        <taxon>metagenomes</taxon>
        <taxon>ecological metagenomes</taxon>
    </lineage>
</organism>
<dbReference type="AlphaFoldDB" id="A0A382KQ07"/>
<name>A0A382KQ07_9ZZZZ</name>
<keyword evidence="1" id="KW-0472">Membrane</keyword>
<keyword evidence="1" id="KW-1133">Transmembrane helix</keyword>
<protein>
    <recommendedName>
        <fullName evidence="2">AMP-dependent synthetase/ligase domain-containing protein</fullName>
    </recommendedName>
</protein>
<dbReference type="PANTHER" id="PTHR24096">
    <property type="entry name" value="LONG-CHAIN-FATTY-ACID--COA LIGASE"/>
    <property type="match status" value="1"/>
</dbReference>